<evidence type="ECO:0000313" key="3">
    <source>
        <dbReference type="Proteomes" id="UP000727456"/>
    </source>
</evidence>
<evidence type="ECO:0008006" key="4">
    <source>
        <dbReference type="Google" id="ProtNLM"/>
    </source>
</evidence>
<protein>
    <recommendedName>
        <fullName evidence="4">Lipoprotein</fullName>
    </recommendedName>
</protein>
<feature type="chain" id="PRO_5045342416" description="Lipoprotein" evidence="1">
    <location>
        <begin position="24"/>
        <end position="86"/>
    </location>
</feature>
<gene>
    <name evidence="2" type="ORF">FHS31_001910</name>
</gene>
<reference evidence="2 3" key="1">
    <citation type="submission" date="2020-03" db="EMBL/GenBank/DDBJ databases">
        <title>Genomic Encyclopedia of Type Strains, Phase III (KMG-III): the genomes of soil and plant-associated and newly described type strains.</title>
        <authorList>
            <person name="Whitman W."/>
        </authorList>
    </citation>
    <scope>NUCLEOTIDE SEQUENCE [LARGE SCALE GENOMIC DNA]</scope>
    <source>
        <strain evidence="2 3">CECT 8804</strain>
    </source>
</reference>
<accession>A0ABX0TRZ8</accession>
<proteinExistence type="predicted"/>
<dbReference type="NCBIfam" id="NF047412">
    <property type="entry name" value="sig_GCG_CRPN_rpt"/>
    <property type="match status" value="1"/>
</dbReference>
<keyword evidence="1" id="KW-0732">Signal</keyword>
<dbReference type="InterPro" id="IPR058110">
    <property type="entry name" value="GCG_CRPN_dom"/>
</dbReference>
<evidence type="ECO:0000313" key="2">
    <source>
        <dbReference type="EMBL" id="NIJ08293.1"/>
    </source>
</evidence>
<sequence length="86" mass="9566">MKKFMLAALGAGIALTATTSAFAADGCGPGAHRGYYGHCRSNRGPVVVGGPGLVVGTWYDGPNRGYWDGHRYWQHRERWHDGWRYR</sequence>
<dbReference type="EMBL" id="JAAOZC010000004">
    <property type="protein sequence ID" value="NIJ08293.1"/>
    <property type="molecule type" value="Genomic_DNA"/>
</dbReference>
<name>A0ABX0TRZ8_9SPHN</name>
<evidence type="ECO:0000256" key="1">
    <source>
        <dbReference type="SAM" id="SignalP"/>
    </source>
</evidence>
<feature type="signal peptide" evidence="1">
    <location>
        <begin position="1"/>
        <end position="23"/>
    </location>
</feature>
<keyword evidence="3" id="KW-1185">Reference proteome</keyword>
<organism evidence="2 3">
    <name type="scientific">Sphingomonas vulcanisoli</name>
    <dbReference type="NCBI Taxonomy" id="1658060"/>
    <lineage>
        <taxon>Bacteria</taxon>
        <taxon>Pseudomonadati</taxon>
        <taxon>Pseudomonadota</taxon>
        <taxon>Alphaproteobacteria</taxon>
        <taxon>Sphingomonadales</taxon>
        <taxon>Sphingomonadaceae</taxon>
        <taxon>Sphingomonas</taxon>
    </lineage>
</organism>
<comment type="caution">
    <text evidence="2">The sequence shown here is derived from an EMBL/GenBank/DDBJ whole genome shotgun (WGS) entry which is preliminary data.</text>
</comment>
<dbReference type="RefSeq" id="WP_167073139.1">
    <property type="nucleotide sequence ID" value="NZ_JAAOZC010000004.1"/>
</dbReference>
<dbReference type="Proteomes" id="UP000727456">
    <property type="component" value="Unassembled WGS sequence"/>
</dbReference>